<gene>
    <name evidence="4" type="ORF">DH2020_042599</name>
</gene>
<reference evidence="4 5" key="1">
    <citation type="journal article" date="2021" name="Comput. Struct. Biotechnol. J.">
        <title>De novo genome assembly of the potent medicinal plant Rehmannia glutinosa using nanopore technology.</title>
        <authorList>
            <person name="Ma L."/>
            <person name="Dong C."/>
            <person name="Song C."/>
            <person name="Wang X."/>
            <person name="Zheng X."/>
            <person name="Niu Y."/>
            <person name="Chen S."/>
            <person name="Feng W."/>
        </authorList>
    </citation>
    <scope>NUCLEOTIDE SEQUENCE [LARGE SCALE GENOMIC DNA]</scope>
    <source>
        <strain evidence="4">DH-2019</strain>
    </source>
</reference>
<evidence type="ECO:0000313" key="4">
    <source>
        <dbReference type="EMBL" id="KAK6123658.1"/>
    </source>
</evidence>
<dbReference type="InterPro" id="IPR053111">
    <property type="entry name" value="Chloro_FKBP-type_PPIase"/>
</dbReference>
<proteinExistence type="predicted"/>
<keyword evidence="1" id="KW-0697">Rotamase</keyword>
<accession>A0ABR0UML8</accession>
<evidence type="ECO:0000256" key="1">
    <source>
        <dbReference type="PROSITE-ProRule" id="PRU00277"/>
    </source>
</evidence>
<dbReference type="PROSITE" id="PS50059">
    <property type="entry name" value="FKBP_PPIASE"/>
    <property type="match status" value="1"/>
</dbReference>
<feature type="domain" description="PPIase FKBP-type" evidence="3">
    <location>
        <begin position="127"/>
        <end position="208"/>
    </location>
</feature>
<dbReference type="InterPro" id="IPR046357">
    <property type="entry name" value="PPIase_dom_sf"/>
</dbReference>
<evidence type="ECO:0000259" key="3">
    <source>
        <dbReference type="PROSITE" id="PS50059"/>
    </source>
</evidence>
<dbReference type="InterPro" id="IPR001179">
    <property type="entry name" value="PPIase_FKBP_dom"/>
</dbReference>
<dbReference type="Proteomes" id="UP001318860">
    <property type="component" value="Unassembled WGS sequence"/>
</dbReference>
<comment type="caution">
    <text evidence="4">The sequence shown here is derived from an EMBL/GenBank/DDBJ whole genome shotgun (WGS) entry which is preliminary data.</text>
</comment>
<keyword evidence="5" id="KW-1185">Reference proteome</keyword>
<feature type="region of interest" description="Disordered" evidence="2">
    <location>
        <begin position="1"/>
        <end position="51"/>
    </location>
</feature>
<sequence length="212" mass="22944">MASFFASPPFLSHPIARSNYLSSSQTPNQQPSNLPPQQLNGNSVEPPSSPLSPAKVIVSKPALTKTKAESTHWIASTLTRRFGVGAGLAWFGFLAVGVITEQIKTRLEVSQQQATTRDVDKQEEVVLPNGIRYYEKRALALVMGSRPYSRGICEGVEYVLRNMKAGGKRRVIIPPSLGFGEEGADLGEGLQIPPLATLEYVIDIDKVSIAPA</sequence>
<protein>
    <recommendedName>
        <fullName evidence="1">peptidylprolyl isomerase</fullName>
        <ecNumber evidence="1">5.2.1.8</ecNumber>
    </recommendedName>
</protein>
<name>A0ABR0UML8_REHGL</name>
<dbReference type="SUPFAM" id="SSF88645">
    <property type="entry name" value="ssDNA viruses"/>
    <property type="match status" value="1"/>
</dbReference>
<evidence type="ECO:0000256" key="2">
    <source>
        <dbReference type="SAM" id="MobiDB-lite"/>
    </source>
</evidence>
<dbReference type="PANTHER" id="PTHR47598">
    <property type="entry name" value="PEPTIDYL-PROLYL CIS-TRANS ISOMERASE FKBP17-2, CHLOROPLASTIC"/>
    <property type="match status" value="1"/>
</dbReference>
<keyword evidence="1" id="KW-0413">Isomerase</keyword>
<comment type="catalytic activity">
    <reaction evidence="1">
        <text>[protein]-peptidylproline (omega=180) = [protein]-peptidylproline (omega=0)</text>
        <dbReference type="Rhea" id="RHEA:16237"/>
        <dbReference type="Rhea" id="RHEA-COMP:10747"/>
        <dbReference type="Rhea" id="RHEA-COMP:10748"/>
        <dbReference type="ChEBI" id="CHEBI:83833"/>
        <dbReference type="ChEBI" id="CHEBI:83834"/>
        <dbReference type="EC" id="5.2.1.8"/>
    </reaction>
</comment>
<evidence type="ECO:0000313" key="5">
    <source>
        <dbReference type="Proteomes" id="UP001318860"/>
    </source>
</evidence>
<dbReference type="Gene3D" id="3.10.50.40">
    <property type="match status" value="1"/>
</dbReference>
<organism evidence="4 5">
    <name type="scientific">Rehmannia glutinosa</name>
    <name type="common">Chinese foxglove</name>
    <dbReference type="NCBI Taxonomy" id="99300"/>
    <lineage>
        <taxon>Eukaryota</taxon>
        <taxon>Viridiplantae</taxon>
        <taxon>Streptophyta</taxon>
        <taxon>Embryophyta</taxon>
        <taxon>Tracheophyta</taxon>
        <taxon>Spermatophyta</taxon>
        <taxon>Magnoliopsida</taxon>
        <taxon>eudicotyledons</taxon>
        <taxon>Gunneridae</taxon>
        <taxon>Pentapetalae</taxon>
        <taxon>asterids</taxon>
        <taxon>lamiids</taxon>
        <taxon>Lamiales</taxon>
        <taxon>Orobanchaceae</taxon>
        <taxon>Rehmannieae</taxon>
        <taxon>Rehmannia</taxon>
    </lineage>
</organism>
<dbReference type="PANTHER" id="PTHR47598:SF1">
    <property type="entry name" value="PEPTIDYL-PROLYL CIS-TRANS ISOMERASE FKBP17-2, CHLOROPLASTIC"/>
    <property type="match status" value="1"/>
</dbReference>
<dbReference type="EMBL" id="JABTTQ020002504">
    <property type="protein sequence ID" value="KAK6123658.1"/>
    <property type="molecule type" value="Genomic_DNA"/>
</dbReference>
<feature type="compositionally biased region" description="Low complexity" evidence="2">
    <location>
        <begin position="21"/>
        <end position="40"/>
    </location>
</feature>
<dbReference type="Pfam" id="PF00254">
    <property type="entry name" value="FKBP_C"/>
    <property type="match status" value="1"/>
</dbReference>
<dbReference type="EC" id="5.2.1.8" evidence="1"/>
<dbReference type="InterPro" id="IPR016184">
    <property type="entry name" value="Capsid/spike_ssDNA_virus"/>
</dbReference>